<accession>A0A2N5XPG9</accession>
<proteinExistence type="predicted"/>
<evidence type="ECO:0000313" key="2">
    <source>
        <dbReference type="Proteomes" id="UP000234881"/>
    </source>
</evidence>
<keyword evidence="2" id="KW-1185">Reference proteome</keyword>
<reference evidence="1 2" key="1">
    <citation type="submission" date="2018-01" db="EMBL/GenBank/DDBJ databases">
        <title>The draft genome sequence of Cohaesibacter sp. H1304.</title>
        <authorList>
            <person name="Wang N.-N."/>
            <person name="Du Z.-J."/>
        </authorList>
    </citation>
    <scope>NUCLEOTIDE SEQUENCE [LARGE SCALE GENOMIC DNA]</scope>
    <source>
        <strain evidence="1 2">H1304</strain>
    </source>
</reference>
<dbReference type="Gene3D" id="1.10.10.1190">
    <property type="entry name" value="Antirestriction protein ArdA, domain 3"/>
    <property type="match status" value="1"/>
</dbReference>
<gene>
    <name evidence="1" type="ORF">C0081_16280</name>
</gene>
<organism evidence="1 2">
    <name type="scientific">Cohaesibacter celericrescens</name>
    <dbReference type="NCBI Taxonomy" id="2067669"/>
    <lineage>
        <taxon>Bacteria</taxon>
        <taxon>Pseudomonadati</taxon>
        <taxon>Pseudomonadota</taxon>
        <taxon>Alphaproteobacteria</taxon>
        <taxon>Hyphomicrobiales</taxon>
        <taxon>Cohaesibacteraceae</taxon>
    </lineage>
</organism>
<dbReference type="EMBL" id="PKUQ01000031">
    <property type="protein sequence ID" value="PLW76431.1"/>
    <property type="molecule type" value="Genomic_DNA"/>
</dbReference>
<dbReference type="AlphaFoldDB" id="A0A2N5XPG9"/>
<sequence>MNSFYAQPYDISANGFYFETEEEFRTKSAALRNDYGDPVEEFEIQFIDGEMIDAEVCKAIGINQANIFTVIEKLDEWDEDDKRTIIIAVGEGGYSFDLNASDPSIFDIEIYKLDSMRELAEQFVDEGLFGEIPDRLAYYLDYDAIARDLAIDYCETTIDGQNLIYRMD</sequence>
<dbReference type="RefSeq" id="WP_101534866.1">
    <property type="nucleotide sequence ID" value="NZ_PKUQ01000031.1"/>
</dbReference>
<dbReference type="InterPro" id="IPR009899">
    <property type="entry name" value="ArdA"/>
</dbReference>
<dbReference type="Proteomes" id="UP000234881">
    <property type="component" value="Unassembled WGS sequence"/>
</dbReference>
<protein>
    <submittedName>
        <fullName evidence="1">Antirestriction protein ArdA</fullName>
    </submittedName>
</protein>
<dbReference type="Pfam" id="PF07275">
    <property type="entry name" value="ArdA"/>
    <property type="match status" value="1"/>
</dbReference>
<comment type="caution">
    <text evidence="1">The sequence shown here is derived from an EMBL/GenBank/DDBJ whole genome shotgun (WGS) entry which is preliminary data.</text>
</comment>
<dbReference type="InterPro" id="IPR041893">
    <property type="entry name" value="ArdA_dom3"/>
</dbReference>
<evidence type="ECO:0000313" key="1">
    <source>
        <dbReference type="EMBL" id="PLW76431.1"/>
    </source>
</evidence>
<name>A0A2N5XPG9_9HYPH</name>
<dbReference type="OrthoDB" id="944647at2"/>